<evidence type="ECO:0000313" key="2">
    <source>
        <dbReference type="EMBL" id="RJE27273.1"/>
    </source>
</evidence>
<dbReference type="GO" id="GO:0005737">
    <property type="term" value="C:cytoplasm"/>
    <property type="evidence" value="ECO:0007669"/>
    <property type="project" value="TreeGrafter"/>
</dbReference>
<reference evidence="3" key="1">
    <citation type="submission" date="2017-02" db="EMBL/GenBank/DDBJ databases">
        <authorList>
            <person name="Tafer H."/>
            <person name="Lopandic K."/>
        </authorList>
    </citation>
    <scope>NUCLEOTIDE SEQUENCE [LARGE SCALE GENOMIC DNA]</scope>
    <source>
        <strain evidence="3">CBS 366.77</strain>
    </source>
</reference>
<dbReference type="InterPro" id="IPR006076">
    <property type="entry name" value="FAD-dep_OxRdtase"/>
</dbReference>
<organism evidence="2 3">
    <name type="scientific">Aspergillus sclerotialis</name>
    <dbReference type="NCBI Taxonomy" id="2070753"/>
    <lineage>
        <taxon>Eukaryota</taxon>
        <taxon>Fungi</taxon>
        <taxon>Dikarya</taxon>
        <taxon>Ascomycota</taxon>
        <taxon>Pezizomycotina</taxon>
        <taxon>Eurotiomycetes</taxon>
        <taxon>Eurotiomycetidae</taxon>
        <taxon>Eurotiales</taxon>
        <taxon>Aspergillaceae</taxon>
        <taxon>Aspergillus</taxon>
        <taxon>Aspergillus subgen. Polypaecilum</taxon>
    </lineage>
</organism>
<dbReference type="Proteomes" id="UP000266188">
    <property type="component" value="Unassembled WGS sequence"/>
</dbReference>
<name>A0A3A2ZY72_9EURO</name>
<keyword evidence="3" id="KW-1185">Reference proteome</keyword>
<evidence type="ECO:0000313" key="3">
    <source>
        <dbReference type="Proteomes" id="UP000266188"/>
    </source>
</evidence>
<dbReference type="Pfam" id="PF01266">
    <property type="entry name" value="DAO"/>
    <property type="match status" value="1"/>
</dbReference>
<dbReference type="EMBL" id="MVGC01000006">
    <property type="protein sequence ID" value="RJE27273.1"/>
    <property type="molecule type" value="Genomic_DNA"/>
</dbReference>
<comment type="caution">
    <text evidence="2">The sequence shown here is derived from an EMBL/GenBank/DDBJ whole genome shotgun (WGS) entry which is preliminary data.</text>
</comment>
<gene>
    <name evidence="2" type="ORF">PHISCL_00404</name>
</gene>
<evidence type="ECO:0000259" key="1">
    <source>
        <dbReference type="Pfam" id="PF01266"/>
    </source>
</evidence>
<dbReference type="Gene3D" id="3.30.9.10">
    <property type="entry name" value="D-Amino Acid Oxidase, subunit A, domain 2"/>
    <property type="match status" value="1"/>
</dbReference>
<sequence length="448" mass="50535">MSTSPEGIYEPGIIDPGLPAQGPTQPFWLSQPSKISRLQSPWTDYADVVIIGSGITAASLTRSLYSRRPTLKIVVVEARDLCSGATGRNGGHIKVMSPGVWFEREKQYGREEALRVMQFEHSHLDEIANCVKENNIQCDLRLLEGLDCYHDPVILNRATRALDEMRKYAPQLAARYTLYTSRKELRDRHCPEECIGAIGMPSASVWPYKFVTSLFEKFVRENRLSIQTNTTVTSVEDSDNSQFATVKTTRGDIRAGHVVHAANAWISHLVPELQPFVSPVRANVQRQLPQGSDLRVDNSFWLRYGEKDYDYMIQRPDGAFIVGRANTGRRATSDDSARDLIPHTHLRTVVPELFDFGTKKVKVTHAWSGCVAFTQDANPFIGRMPSPHRRHQWVCGAYQGIGMVRAFRSAQMLAFMILGEEIPPEYPRSMLITNQRLTSLEKSVKSKL</sequence>
<dbReference type="PANTHER" id="PTHR13847:SF260">
    <property type="entry name" value="FAD DEPENDENT OXIDOREDUCTASE DOMAIN-CONTAINING PROTEIN"/>
    <property type="match status" value="1"/>
</dbReference>
<dbReference type="STRING" id="2070753.A0A3A2ZY72"/>
<feature type="domain" description="FAD dependent oxidoreductase" evidence="1">
    <location>
        <begin position="47"/>
        <end position="415"/>
    </location>
</feature>
<accession>A0A3A2ZY72</accession>
<dbReference type="InterPro" id="IPR036188">
    <property type="entry name" value="FAD/NAD-bd_sf"/>
</dbReference>
<dbReference type="PANTHER" id="PTHR13847">
    <property type="entry name" value="SARCOSINE DEHYDROGENASE-RELATED"/>
    <property type="match status" value="1"/>
</dbReference>
<dbReference type="OrthoDB" id="429143at2759"/>
<protein>
    <submittedName>
        <fullName evidence="2">FAD dependent oxidoreductase</fullName>
    </submittedName>
</protein>
<dbReference type="Gene3D" id="3.50.50.60">
    <property type="entry name" value="FAD/NAD(P)-binding domain"/>
    <property type="match status" value="1"/>
</dbReference>
<dbReference type="AlphaFoldDB" id="A0A3A2ZY72"/>
<proteinExistence type="predicted"/>
<dbReference type="SUPFAM" id="SSF51905">
    <property type="entry name" value="FAD/NAD(P)-binding domain"/>
    <property type="match status" value="1"/>
</dbReference>